<proteinExistence type="predicted"/>
<reference evidence="5" key="1">
    <citation type="submission" date="2008-07" db="EMBL/GenBank/DDBJ databases">
        <authorList>
            <person name="Tandeau de Marsac N."/>
            <person name="Ferriera S."/>
            <person name="Johnson J."/>
            <person name="Kravitz S."/>
            <person name="Beeson K."/>
            <person name="Sutton G."/>
            <person name="Rogers Y.-H."/>
            <person name="Friedman R."/>
            <person name="Frazier M."/>
            <person name="Venter J.C."/>
        </authorList>
    </citation>
    <scope>NUCLEOTIDE SEQUENCE [LARGE SCALE GENOMIC DNA]</scope>
    <source>
        <strain evidence="5">PCC 7420</strain>
    </source>
</reference>
<evidence type="ECO:0000313" key="5">
    <source>
        <dbReference type="EMBL" id="EDX70597.1"/>
    </source>
</evidence>
<dbReference type="CDD" id="cd09822">
    <property type="entry name" value="peroxinectin_like_bacterial"/>
    <property type="match status" value="1"/>
</dbReference>
<dbReference type="STRING" id="118168.MC7420_169"/>
<dbReference type="eggNOG" id="COG2931">
    <property type="taxonomic scope" value="Bacteria"/>
</dbReference>
<keyword evidence="6" id="KW-1185">Reference proteome</keyword>
<dbReference type="AlphaFoldDB" id="B4W5E8"/>
<protein>
    <submittedName>
        <fullName evidence="5">Animal haem peroxidase superfamily</fullName>
    </submittedName>
</protein>
<dbReference type="PANTHER" id="PTHR11475">
    <property type="entry name" value="OXIDASE/PEROXIDASE"/>
    <property type="match status" value="1"/>
</dbReference>
<dbReference type="OrthoDB" id="9765610at2"/>
<keyword evidence="3" id="KW-0325">Glycoprotein</keyword>
<dbReference type="GO" id="GO:0005576">
    <property type="term" value="C:extracellular region"/>
    <property type="evidence" value="ECO:0007669"/>
    <property type="project" value="UniProtKB-SubCell"/>
</dbReference>
<dbReference type="InterPro" id="IPR013424">
    <property type="entry name" value="Ice-binding_C"/>
</dbReference>
<keyword evidence="5" id="KW-0575">Peroxidase</keyword>
<gene>
    <name evidence="5" type="ORF">MC7420_169</name>
</gene>
<dbReference type="InterPro" id="IPR019791">
    <property type="entry name" value="Haem_peroxidase_animal"/>
</dbReference>
<keyword evidence="5" id="KW-0560">Oxidoreductase</keyword>
<dbReference type="EMBL" id="DS989888">
    <property type="protein sequence ID" value="EDX70597.1"/>
    <property type="molecule type" value="Genomic_DNA"/>
</dbReference>
<dbReference type="Proteomes" id="UP000003835">
    <property type="component" value="Unassembled WGS sequence"/>
</dbReference>
<dbReference type="Pfam" id="PF03098">
    <property type="entry name" value="An_peroxidase"/>
    <property type="match status" value="1"/>
</dbReference>
<dbReference type="PROSITE" id="PS50292">
    <property type="entry name" value="PEROXIDASE_3"/>
    <property type="match status" value="1"/>
</dbReference>
<dbReference type="InterPro" id="IPR010255">
    <property type="entry name" value="Haem_peroxidase_sf"/>
</dbReference>
<dbReference type="GO" id="GO:0006979">
    <property type="term" value="P:response to oxidative stress"/>
    <property type="evidence" value="ECO:0007669"/>
    <property type="project" value="InterPro"/>
</dbReference>
<evidence type="ECO:0000313" key="6">
    <source>
        <dbReference type="Proteomes" id="UP000003835"/>
    </source>
</evidence>
<dbReference type="HOGENOM" id="CLU_006087_2_1_3"/>
<evidence type="ECO:0000256" key="1">
    <source>
        <dbReference type="ARBA" id="ARBA00004613"/>
    </source>
</evidence>
<evidence type="ECO:0000256" key="2">
    <source>
        <dbReference type="ARBA" id="ARBA00022525"/>
    </source>
</evidence>
<feature type="signal peptide" evidence="4">
    <location>
        <begin position="1"/>
        <end position="29"/>
    </location>
</feature>
<dbReference type="PANTHER" id="PTHR11475:SF4">
    <property type="entry name" value="CHORION PEROXIDASE"/>
    <property type="match status" value="1"/>
</dbReference>
<keyword evidence="2" id="KW-0964">Secreted</keyword>
<keyword evidence="4" id="KW-0732">Signal</keyword>
<dbReference type="PRINTS" id="PR00457">
    <property type="entry name" value="ANPEROXIDASE"/>
</dbReference>
<dbReference type="NCBIfam" id="TIGR02595">
    <property type="entry name" value="PEP_CTERM"/>
    <property type="match status" value="1"/>
</dbReference>
<sequence length="584" mass="63508">MTAHKIRQTLLTLTSFATLGFAVSLPAQAIEFRSIDGSNNNLDNPTWGEAEIELIRLLEPDYSDEISAPAGMNRPNPRAISNAIASQSESLPNPFHASDWLWQWGQFVDHDIDLTDPPEGAEPLPIIVPENDLTFTPGSEIPFNRNVAAPGTGTDSNNPRQQVNAITAYIDGSNVYGSDIERANFLRTGDSGKLKTSAGNLLIFNTANLPNANPFGVDAEDLFIAGDVRSNEQIGLTAVHTLFVREHNRLADEIAADPTTSQKAADAGLSVDDYIYQTTRRIVSAQIQAITYNEFLPLLLGEGAIDPYSGYDETVNPSISNEFSTAAYRVGHTMLPSELQRINNDGTSAGSISLRDSFFKPQEITDNGIDSLLLGLASQKAQTIDAFIVDDVRNFLFPAGNGGLDLAAVNIQRGRDHGLPSYNEARQALGLGGYTSFDQITSDAEIAQRFRDIYGTTDGQDNIDLVDLWIGGIAEDAYNGGMVGELFNVIISDQFQRLQDGDRFFYLADQDLLNLVPDIGDTRLSDIIVRNTDITTIQDNAFIVAKDVPEPSALFGLFLIGVFGGTLGQLRQRQSTNKGHSQSI</sequence>
<comment type="subcellular location">
    <subcellularLocation>
        <location evidence="1">Secreted</location>
    </subcellularLocation>
</comment>
<organism evidence="5 6">
    <name type="scientific">Coleofasciculus chthonoplastes PCC 7420</name>
    <dbReference type="NCBI Taxonomy" id="118168"/>
    <lineage>
        <taxon>Bacteria</taxon>
        <taxon>Bacillati</taxon>
        <taxon>Cyanobacteriota</taxon>
        <taxon>Cyanophyceae</taxon>
        <taxon>Coleofasciculales</taxon>
        <taxon>Coleofasciculaceae</taxon>
        <taxon>Coleofasciculus</taxon>
    </lineage>
</organism>
<dbReference type="InterPro" id="IPR037120">
    <property type="entry name" value="Haem_peroxidase_sf_animal"/>
</dbReference>
<dbReference type="SUPFAM" id="SSF48113">
    <property type="entry name" value="Heme-dependent peroxidases"/>
    <property type="match status" value="1"/>
</dbReference>
<feature type="chain" id="PRO_5002827730" evidence="4">
    <location>
        <begin position="30"/>
        <end position="584"/>
    </location>
</feature>
<evidence type="ECO:0000256" key="3">
    <source>
        <dbReference type="ARBA" id="ARBA00023180"/>
    </source>
</evidence>
<name>B4W5E8_9CYAN</name>
<dbReference type="Gene3D" id="1.10.640.10">
    <property type="entry name" value="Haem peroxidase domain superfamily, animal type"/>
    <property type="match status" value="1"/>
</dbReference>
<dbReference type="GO" id="GO:0020037">
    <property type="term" value="F:heme binding"/>
    <property type="evidence" value="ECO:0007669"/>
    <property type="project" value="InterPro"/>
</dbReference>
<dbReference type="PeroxiBase" id="6334">
    <property type="entry name" value="MchtPxDo-rel"/>
</dbReference>
<dbReference type="GO" id="GO:0004601">
    <property type="term" value="F:peroxidase activity"/>
    <property type="evidence" value="ECO:0007669"/>
    <property type="project" value="UniProtKB-KW"/>
</dbReference>
<evidence type="ECO:0000256" key="4">
    <source>
        <dbReference type="SAM" id="SignalP"/>
    </source>
</evidence>
<accession>B4W5E8</accession>